<keyword evidence="1" id="KW-0595">Phospholipid degradation</keyword>
<accession>A0A942I241</accession>
<dbReference type="AlphaFoldDB" id="A0A942I241"/>
<proteinExistence type="predicted"/>
<dbReference type="PIRSF" id="PIRSF006162">
    <property type="entry name" value="PgpA"/>
    <property type="match status" value="1"/>
</dbReference>
<dbReference type="PANTHER" id="PTHR36305:SF1">
    <property type="entry name" value="PHOSPHATIDYLGLYCEROPHOSPHATASE A"/>
    <property type="match status" value="1"/>
</dbReference>
<dbReference type="EMBL" id="JAGWCR010000004">
    <property type="protein sequence ID" value="MBS3649022.1"/>
    <property type="molecule type" value="Genomic_DNA"/>
</dbReference>
<protein>
    <recommendedName>
        <fullName evidence="1">Phosphatidylglycerophosphatase A</fullName>
        <ecNumber evidence="1">3.1.3.27</ecNumber>
    </recommendedName>
    <alternativeName>
        <fullName evidence="1">Phosphatidylglycerolphosphate phosphatase A</fullName>
    </alternativeName>
</protein>
<comment type="function">
    <text evidence="1">Lipid phosphatase which dephosphorylates phosphatidylglycerophosphate (PGP) to phosphatidylglycerol (PG).</text>
</comment>
<dbReference type="CDD" id="cd06971">
    <property type="entry name" value="PgpA"/>
    <property type="match status" value="1"/>
</dbReference>
<dbReference type="Proteomes" id="UP000680348">
    <property type="component" value="Unassembled WGS sequence"/>
</dbReference>
<keyword evidence="2" id="KW-1133">Transmembrane helix</keyword>
<sequence length="171" mass="17809">MSEDSASKTALRIAQGSPPERIAFWIAVSGGAGLSPLWPGTVGSALGVGLAACLVPAGQIAASVVLALVFVLGVWSSSVIESESGKDDPQFVVIDETFGAAATLVLLPVDPVWWIAGFLFFRIFDVLKPWPANLVHRRMRGGLAIMLDDAIAVAYAVALLLSAAALFGFVT</sequence>
<comment type="subcellular location">
    <subcellularLocation>
        <location evidence="1">Cell inner membrane</location>
        <topology evidence="1">Multi-pass membrane protein</topology>
    </subcellularLocation>
</comment>
<dbReference type="GO" id="GO:0009395">
    <property type="term" value="P:phospholipid catabolic process"/>
    <property type="evidence" value="ECO:0007669"/>
    <property type="project" value="UniProtKB-KW"/>
</dbReference>
<dbReference type="EC" id="3.1.3.27" evidence="1"/>
<comment type="catalytic activity">
    <reaction evidence="1">
        <text>a 1,2-diacyl-sn-glycero-3-phospho-(1'-sn-glycero-3'-phosphate) + H2O = a 1,2-diacyl-sn-glycero-3-phospho-(1'-sn-glycerol) + phosphate</text>
        <dbReference type="Rhea" id="RHEA:33751"/>
        <dbReference type="ChEBI" id="CHEBI:15377"/>
        <dbReference type="ChEBI" id="CHEBI:43474"/>
        <dbReference type="ChEBI" id="CHEBI:60110"/>
        <dbReference type="ChEBI" id="CHEBI:64716"/>
        <dbReference type="EC" id="3.1.3.27"/>
    </reaction>
</comment>
<keyword evidence="1" id="KW-0443">Lipid metabolism</keyword>
<evidence type="ECO:0000313" key="4">
    <source>
        <dbReference type="EMBL" id="MBS3649022.1"/>
    </source>
</evidence>
<evidence type="ECO:0000259" key="3">
    <source>
        <dbReference type="Pfam" id="PF04608"/>
    </source>
</evidence>
<comment type="pathway">
    <text evidence="1">Phospholipid metabolism; phosphatidylglycerol biosynthesis; phosphatidylglycerol from CDP-diacylglycerol: step 2/2.</text>
</comment>
<keyword evidence="1" id="KW-0997">Cell inner membrane</keyword>
<keyword evidence="1" id="KW-0460">Magnesium</keyword>
<keyword evidence="5" id="KW-1185">Reference proteome</keyword>
<dbReference type="GO" id="GO:0008962">
    <property type="term" value="F:phosphatidylglycerophosphatase activity"/>
    <property type="evidence" value="ECO:0007669"/>
    <property type="project" value="UniProtKB-EC"/>
</dbReference>
<keyword evidence="1" id="KW-0479">Metal-binding</keyword>
<dbReference type="PANTHER" id="PTHR36305">
    <property type="entry name" value="PHOSPHATIDYLGLYCEROPHOSPHATASE A"/>
    <property type="match status" value="1"/>
</dbReference>
<keyword evidence="1 2" id="KW-0472">Membrane</keyword>
<keyword evidence="1 2" id="KW-0812">Transmembrane</keyword>
<comment type="cofactor">
    <cofactor evidence="1">
        <name>Mg(2+)</name>
        <dbReference type="ChEBI" id="CHEBI:18420"/>
    </cofactor>
</comment>
<dbReference type="GO" id="GO:0046872">
    <property type="term" value="F:metal ion binding"/>
    <property type="evidence" value="ECO:0007669"/>
    <property type="project" value="UniProtKB-KW"/>
</dbReference>
<feature type="transmembrane region" description="Helical" evidence="2">
    <location>
        <begin position="145"/>
        <end position="170"/>
    </location>
</feature>
<name>A0A942I241_9HYPH</name>
<keyword evidence="1" id="KW-1003">Cell membrane</keyword>
<feature type="transmembrane region" description="Helical" evidence="2">
    <location>
        <begin position="100"/>
        <end position="124"/>
    </location>
</feature>
<gene>
    <name evidence="4" type="ORF">KEU06_10420</name>
</gene>
<dbReference type="InterPro" id="IPR007686">
    <property type="entry name" value="YutG/PgpA"/>
</dbReference>
<comment type="caution">
    <text evidence="4">The sequence shown here is derived from an EMBL/GenBank/DDBJ whole genome shotgun (WGS) entry which is preliminary data.</text>
</comment>
<keyword evidence="1" id="KW-0378">Hydrolase</keyword>
<keyword evidence="1" id="KW-1208">Phospholipid metabolism</keyword>
<keyword evidence="1" id="KW-0442">Lipid degradation</keyword>
<dbReference type="Pfam" id="PF04608">
    <property type="entry name" value="PgpA"/>
    <property type="match status" value="1"/>
</dbReference>
<reference evidence="4" key="1">
    <citation type="submission" date="2021-04" db="EMBL/GenBank/DDBJ databases">
        <title>Pseudaminobacter soli sp. nov., isolated from paddy soil contaminated by heavy metals.</title>
        <authorList>
            <person name="Zhang K."/>
        </authorList>
    </citation>
    <scope>NUCLEOTIDE SEQUENCE</scope>
    <source>
        <strain evidence="4">19-2017</strain>
    </source>
</reference>
<feature type="transmembrane region" description="Helical" evidence="2">
    <location>
        <begin position="60"/>
        <end position="80"/>
    </location>
</feature>
<dbReference type="SUPFAM" id="SSF101307">
    <property type="entry name" value="YutG-like"/>
    <property type="match status" value="1"/>
</dbReference>
<dbReference type="RefSeq" id="WP_188254568.1">
    <property type="nucleotide sequence ID" value="NZ_JABVCF010000004.1"/>
</dbReference>
<dbReference type="GO" id="GO:0005886">
    <property type="term" value="C:plasma membrane"/>
    <property type="evidence" value="ECO:0007669"/>
    <property type="project" value="UniProtKB-SubCell"/>
</dbReference>
<organism evidence="4 5">
    <name type="scientific">Pseudaminobacter soli</name>
    <name type="common">ex Zhang et al. 2022</name>
    <dbReference type="NCBI Taxonomy" id="2831468"/>
    <lineage>
        <taxon>Bacteria</taxon>
        <taxon>Pseudomonadati</taxon>
        <taxon>Pseudomonadota</taxon>
        <taxon>Alphaproteobacteria</taxon>
        <taxon>Hyphomicrobiales</taxon>
        <taxon>Phyllobacteriaceae</taxon>
        <taxon>Pseudaminobacter</taxon>
    </lineage>
</organism>
<feature type="domain" description="YutG/PgpA" evidence="3">
    <location>
        <begin position="25"/>
        <end position="161"/>
    </location>
</feature>
<evidence type="ECO:0000256" key="1">
    <source>
        <dbReference type="PIRNR" id="PIRNR006162"/>
    </source>
</evidence>
<dbReference type="InterPro" id="IPR036681">
    <property type="entry name" value="PgpA-like_sf"/>
</dbReference>
<evidence type="ECO:0000256" key="2">
    <source>
        <dbReference type="SAM" id="Phobius"/>
    </source>
</evidence>
<evidence type="ECO:0000313" key="5">
    <source>
        <dbReference type="Proteomes" id="UP000680348"/>
    </source>
</evidence>
<dbReference type="InterPro" id="IPR026037">
    <property type="entry name" value="PgpA"/>
</dbReference>